<evidence type="ECO:0000256" key="10">
    <source>
        <dbReference type="ARBA" id="ARBA00023146"/>
    </source>
</evidence>
<dbReference type="FunFam" id="3.90.740.10:FF:000009">
    <property type="entry name" value="Isoleucyl-tRNA synthetase 2, mitochondrial"/>
    <property type="match status" value="1"/>
</dbReference>
<dbReference type="PANTHER" id="PTHR42765:SF1">
    <property type="entry name" value="ISOLEUCINE--TRNA LIGASE, MITOCHONDRIAL"/>
    <property type="match status" value="1"/>
</dbReference>
<dbReference type="GO" id="GO:0004822">
    <property type="term" value="F:isoleucine-tRNA ligase activity"/>
    <property type="evidence" value="ECO:0007669"/>
    <property type="project" value="UniProtKB-EC"/>
</dbReference>
<name>A0AAD8Z750_9TELE</name>
<evidence type="ECO:0000313" key="16">
    <source>
        <dbReference type="Proteomes" id="UP001239994"/>
    </source>
</evidence>
<dbReference type="GO" id="GO:0000049">
    <property type="term" value="F:tRNA binding"/>
    <property type="evidence" value="ECO:0007669"/>
    <property type="project" value="InterPro"/>
</dbReference>
<dbReference type="HAMAP" id="MF_02002">
    <property type="entry name" value="Ile_tRNA_synth_type1"/>
    <property type="match status" value="1"/>
</dbReference>
<dbReference type="PRINTS" id="PR00984">
    <property type="entry name" value="TRNASYNTHILE"/>
</dbReference>
<dbReference type="GO" id="GO:0006428">
    <property type="term" value="P:isoleucyl-tRNA aminoacylation"/>
    <property type="evidence" value="ECO:0007669"/>
    <property type="project" value="InterPro"/>
</dbReference>
<dbReference type="InterPro" id="IPR023585">
    <property type="entry name" value="Ile-tRNA-ligase_type1"/>
</dbReference>
<evidence type="ECO:0000259" key="13">
    <source>
        <dbReference type="Pfam" id="PF00133"/>
    </source>
</evidence>
<evidence type="ECO:0000259" key="14">
    <source>
        <dbReference type="Pfam" id="PF08264"/>
    </source>
</evidence>
<reference evidence="15" key="1">
    <citation type="submission" date="2023-03" db="EMBL/GenBank/DDBJ databases">
        <title>Electrophorus voltai genome.</title>
        <authorList>
            <person name="Bian C."/>
        </authorList>
    </citation>
    <scope>NUCLEOTIDE SEQUENCE</scope>
    <source>
        <strain evidence="15">CB-2022</strain>
        <tissue evidence="15">Muscle</tissue>
    </source>
</reference>
<dbReference type="EMBL" id="JAROKS010000018">
    <property type="protein sequence ID" value="KAK1793656.1"/>
    <property type="molecule type" value="Genomic_DNA"/>
</dbReference>
<feature type="domain" description="Aminoacyl-tRNA synthetase class Ia" evidence="13">
    <location>
        <begin position="81"/>
        <end position="739"/>
    </location>
</feature>
<evidence type="ECO:0000256" key="1">
    <source>
        <dbReference type="ARBA" id="ARBA00004305"/>
    </source>
</evidence>
<keyword evidence="5" id="KW-0547">Nucleotide-binding</keyword>
<organism evidence="15 16">
    <name type="scientific">Electrophorus voltai</name>
    <dbReference type="NCBI Taxonomy" id="2609070"/>
    <lineage>
        <taxon>Eukaryota</taxon>
        <taxon>Metazoa</taxon>
        <taxon>Chordata</taxon>
        <taxon>Craniata</taxon>
        <taxon>Vertebrata</taxon>
        <taxon>Euteleostomi</taxon>
        <taxon>Actinopterygii</taxon>
        <taxon>Neopterygii</taxon>
        <taxon>Teleostei</taxon>
        <taxon>Ostariophysi</taxon>
        <taxon>Gymnotiformes</taxon>
        <taxon>Gymnotoidei</taxon>
        <taxon>Gymnotidae</taxon>
        <taxon>Electrophorus</taxon>
    </lineage>
</organism>
<dbReference type="Gene3D" id="3.90.740.10">
    <property type="entry name" value="Valyl/Leucyl/Isoleucyl-tRNA synthetase, editing domain"/>
    <property type="match status" value="1"/>
</dbReference>
<keyword evidence="16" id="KW-1185">Reference proteome</keyword>
<evidence type="ECO:0000256" key="6">
    <source>
        <dbReference type="ARBA" id="ARBA00022840"/>
    </source>
</evidence>
<dbReference type="InterPro" id="IPR033708">
    <property type="entry name" value="Anticodon_Ile_BEm"/>
</dbReference>
<protein>
    <recommendedName>
        <fullName evidence="3">isoleucine--tRNA ligase</fullName>
        <ecNumber evidence="3">6.1.1.5</ecNumber>
    </recommendedName>
    <alternativeName>
        <fullName evidence="11">Isoleucyl-tRNA synthetase</fullName>
    </alternativeName>
</protein>
<dbReference type="InterPro" id="IPR014729">
    <property type="entry name" value="Rossmann-like_a/b/a_fold"/>
</dbReference>
<dbReference type="InterPro" id="IPR009080">
    <property type="entry name" value="tRNAsynth_Ia_anticodon-bd"/>
</dbReference>
<feature type="domain" description="Methionyl/Valyl/Leucyl/Isoleucyl-tRNA synthetase anticodon-binding" evidence="14">
    <location>
        <begin position="784"/>
        <end position="905"/>
    </location>
</feature>
<dbReference type="InterPro" id="IPR009008">
    <property type="entry name" value="Val/Leu/Ile-tRNA-synth_edit"/>
</dbReference>
<dbReference type="GO" id="GO:0032543">
    <property type="term" value="P:mitochondrial translation"/>
    <property type="evidence" value="ECO:0007669"/>
    <property type="project" value="TreeGrafter"/>
</dbReference>
<dbReference type="FunFam" id="3.40.50.620:FF:000111">
    <property type="entry name" value="Mitochondrial isoleucyl-tRNA synthetase"/>
    <property type="match status" value="1"/>
</dbReference>
<dbReference type="EC" id="6.1.1.5" evidence="3"/>
<dbReference type="AlphaFoldDB" id="A0AAD8Z750"/>
<comment type="subcellular location">
    <subcellularLocation>
        <location evidence="1">Mitochondrion matrix</location>
    </subcellularLocation>
</comment>
<evidence type="ECO:0000256" key="9">
    <source>
        <dbReference type="ARBA" id="ARBA00023128"/>
    </source>
</evidence>
<dbReference type="FunFam" id="1.10.730.20:FF:000002">
    <property type="entry name" value="isoleucine--tRNA ligase, mitochondrial"/>
    <property type="match status" value="1"/>
</dbReference>
<dbReference type="Pfam" id="PF08264">
    <property type="entry name" value="Anticodon_1"/>
    <property type="match status" value="1"/>
</dbReference>
<dbReference type="PANTHER" id="PTHR42765">
    <property type="entry name" value="SOLEUCYL-TRNA SYNTHETASE"/>
    <property type="match status" value="1"/>
</dbReference>
<dbReference type="InterPro" id="IPR002301">
    <property type="entry name" value="Ile-tRNA-ligase"/>
</dbReference>
<evidence type="ECO:0000256" key="2">
    <source>
        <dbReference type="ARBA" id="ARBA00005594"/>
    </source>
</evidence>
<comment type="similarity">
    <text evidence="2">Belongs to the class-I aminoacyl-tRNA synthetase family.</text>
</comment>
<dbReference type="SUPFAM" id="SSF52374">
    <property type="entry name" value="Nucleotidylyl transferase"/>
    <property type="match status" value="1"/>
</dbReference>
<accession>A0AAD8Z750</accession>
<dbReference type="InterPro" id="IPR013155">
    <property type="entry name" value="M/V/L/I-tRNA-synth_anticd-bd"/>
</dbReference>
<gene>
    <name evidence="15" type="ORF">P4O66_012019</name>
</gene>
<dbReference type="InterPro" id="IPR050081">
    <property type="entry name" value="Ile-tRNA_ligase"/>
</dbReference>
<dbReference type="NCBIfam" id="TIGR00392">
    <property type="entry name" value="ileS"/>
    <property type="match status" value="1"/>
</dbReference>
<dbReference type="Gene3D" id="3.40.50.620">
    <property type="entry name" value="HUPs"/>
    <property type="match status" value="2"/>
</dbReference>
<dbReference type="SUPFAM" id="SSF47323">
    <property type="entry name" value="Anticodon-binding domain of a subclass of class I aminoacyl-tRNA synthetases"/>
    <property type="match status" value="1"/>
</dbReference>
<evidence type="ECO:0000313" key="15">
    <source>
        <dbReference type="EMBL" id="KAK1793656.1"/>
    </source>
</evidence>
<keyword evidence="4" id="KW-0436">Ligase</keyword>
<evidence type="ECO:0000256" key="4">
    <source>
        <dbReference type="ARBA" id="ARBA00022598"/>
    </source>
</evidence>
<evidence type="ECO:0000256" key="3">
    <source>
        <dbReference type="ARBA" id="ARBA00013165"/>
    </source>
</evidence>
<dbReference type="SUPFAM" id="SSF50677">
    <property type="entry name" value="ValRS/IleRS/LeuRS editing domain"/>
    <property type="match status" value="1"/>
</dbReference>
<keyword evidence="8" id="KW-0809">Transit peptide</keyword>
<proteinExistence type="inferred from homology"/>
<comment type="catalytic activity">
    <reaction evidence="12">
        <text>tRNA(Ile) + L-isoleucine + ATP = L-isoleucyl-tRNA(Ile) + AMP + diphosphate</text>
        <dbReference type="Rhea" id="RHEA:11060"/>
        <dbReference type="Rhea" id="RHEA-COMP:9666"/>
        <dbReference type="Rhea" id="RHEA-COMP:9695"/>
        <dbReference type="ChEBI" id="CHEBI:30616"/>
        <dbReference type="ChEBI" id="CHEBI:33019"/>
        <dbReference type="ChEBI" id="CHEBI:58045"/>
        <dbReference type="ChEBI" id="CHEBI:78442"/>
        <dbReference type="ChEBI" id="CHEBI:78528"/>
        <dbReference type="ChEBI" id="CHEBI:456215"/>
        <dbReference type="EC" id="6.1.1.5"/>
    </reaction>
</comment>
<dbReference type="Proteomes" id="UP001239994">
    <property type="component" value="Unassembled WGS sequence"/>
</dbReference>
<keyword evidence="7" id="KW-0648">Protein biosynthesis</keyword>
<dbReference type="GO" id="GO:0005759">
    <property type="term" value="C:mitochondrial matrix"/>
    <property type="evidence" value="ECO:0007669"/>
    <property type="project" value="UniProtKB-SubCell"/>
</dbReference>
<evidence type="ECO:0000256" key="8">
    <source>
        <dbReference type="ARBA" id="ARBA00022946"/>
    </source>
</evidence>
<evidence type="ECO:0000256" key="12">
    <source>
        <dbReference type="ARBA" id="ARBA00048359"/>
    </source>
</evidence>
<evidence type="ECO:0000256" key="5">
    <source>
        <dbReference type="ARBA" id="ARBA00022741"/>
    </source>
</evidence>
<dbReference type="Pfam" id="PF00133">
    <property type="entry name" value="tRNA-synt_1"/>
    <property type="match status" value="1"/>
</dbReference>
<dbReference type="CDD" id="cd07960">
    <property type="entry name" value="Anticodon_Ia_Ile_BEm"/>
    <property type="match status" value="1"/>
</dbReference>
<evidence type="ECO:0000256" key="11">
    <source>
        <dbReference type="ARBA" id="ARBA00032665"/>
    </source>
</evidence>
<dbReference type="GO" id="GO:0002161">
    <property type="term" value="F:aminoacyl-tRNA deacylase activity"/>
    <property type="evidence" value="ECO:0007669"/>
    <property type="project" value="InterPro"/>
</dbReference>
<dbReference type="GO" id="GO:0005524">
    <property type="term" value="F:ATP binding"/>
    <property type="evidence" value="ECO:0007669"/>
    <property type="project" value="UniProtKB-KW"/>
</dbReference>
<keyword evidence="6" id="KW-0067">ATP-binding</keyword>
<dbReference type="Gene3D" id="1.10.730.20">
    <property type="match status" value="1"/>
</dbReference>
<comment type="caution">
    <text evidence="15">The sequence shown here is derived from an EMBL/GenBank/DDBJ whole genome shotgun (WGS) entry which is preliminary data.</text>
</comment>
<keyword evidence="10" id="KW-0030">Aminoacyl-tRNA synthetase</keyword>
<keyword evidence="9" id="KW-0496">Mitochondrion</keyword>
<dbReference type="InterPro" id="IPR002300">
    <property type="entry name" value="aa-tRNA-synth_Ia"/>
</dbReference>
<evidence type="ECO:0000256" key="7">
    <source>
        <dbReference type="ARBA" id="ARBA00022917"/>
    </source>
</evidence>
<sequence>MLLCRVGSVSWGLGLRSGALRGPALSCRIHRVGTSGDAARFRDTVLLPHTHFPMKLNNQKLLDRELQIQRECGFDQLYTWQRERKAKKEFCLHDGPPYANGDTHVGHALNKILKDVRNRFEVLRGTRVHYVPGWDCHGLPIELKALGQLHAGDLTPLQVRRKAREFAEAAIARQRAAFQRWGIMADWGNCYYSFSGHYEATQLRIFQDMHSKGLVYQDYKPVFWSPSSRTALAEAELEYNSEHLSRSVYATFTLTALPPKLAPSLEALGKVSVLVWTTQPWTIPANQAVCFMPKAQYSLVKRVDSEQLLLVATERIASLTSALGTDLQNVTTFVGSDLEGGVCQHPTISGKEVPLLPANHVTMAKGTGLVHTAPAHGMEDYSVATHFSLPVDCMVDEEGRFNELAGKDLQGQAVLDKGTDTVICMLQAAGALVKEEECVHSYPYDWRSKTPVLIRPSKQWFINTANLKDKAKESLQKVKVIPESARATLMAKLDGRTYWCISRQRSWGVPIPVFYHRETGEALLNKYTVAHVAKVFEEKGSDSWWVEPLEALLPADVLKKSNAGSVTDYERGEDVLDIWFDSGTSWAAVLHGGSASDPHADVCIEGKDQLGGWFQSSLLTSVAVRNKAPYKALVVHGFVVSEKGDKMSKSLGNVIDPDIVINGGPVGQQAANLKLRHFRTPTCSAKRLNSRTAARPLYMKPRSCVATPLSQDPVLSPAYGADVLRWWVAESNVFSDVQIGPKALNTARDSIYKLRNTLRFMLGNLQGFDPRTQAVDPKHMHYIDQYLLHLLREYSIKVSDAYSEFDSGRVIRLLQAFINRDLSSFYFSIIKDRLYCDAENSLGRRSCQTVLEEILDGVTRSIAPILPHLAEEVYQYAPGHDEGETLFQSGWIKSSSVWRKPGLEEAVEGACAIRDSFLSSIPGRNAVEYDLTVAIEPGLLFELMESLQEEPTSTCSQLTELMMASRTTLREALPRDLPADAITGRGTFLINLEGGVIREESTYNIAAVPISLTRCPRCRRHTAETPDCLCPRCQTVVREAQ</sequence>